<accession>A0ABV2I8H6</accession>
<dbReference type="InterPro" id="IPR010921">
    <property type="entry name" value="Trp_repressor/repl_initiator"/>
</dbReference>
<dbReference type="SUPFAM" id="SSF48295">
    <property type="entry name" value="TrpR-like"/>
    <property type="match status" value="1"/>
</dbReference>
<comment type="caution">
    <text evidence="2">The sequence shown here is derived from an EMBL/GenBank/DDBJ whole genome shotgun (WGS) entry which is preliminary data.</text>
</comment>
<reference evidence="2 3" key="1">
    <citation type="submission" date="2024-06" db="EMBL/GenBank/DDBJ databases">
        <title>Genomic Encyclopedia of Type Strains, Phase IV (KMG-IV): sequencing the most valuable type-strain genomes for metagenomic binning, comparative biology and taxonomic classification.</title>
        <authorList>
            <person name="Goeker M."/>
        </authorList>
    </citation>
    <scope>NUCLEOTIDE SEQUENCE [LARGE SCALE GENOMIC DNA]</scope>
    <source>
        <strain evidence="2 3">DSM 28102</strain>
    </source>
</reference>
<dbReference type="SMART" id="SM00760">
    <property type="entry name" value="Bac_DnaA_C"/>
    <property type="match status" value="1"/>
</dbReference>
<evidence type="ECO:0000313" key="2">
    <source>
        <dbReference type="EMBL" id="MET3599218.1"/>
    </source>
</evidence>
<protein>
    <recommendedName>
        <fullName evidence="1">Chromosomal replication initiator DnaA C-terminal domain-containing protein</fullName>
    </recommendedName>
</protein>
<dbReference type="InterPro" id="IPR013159">
    <property type="entry name" value="DnaA_C"/>
</dbReference>
<dbReference type="CDD" id="cd06571">
    <property type="entry name" value="Bac_DnaA_C"/>
    <property type="match status" value="1"/>
</dbReference>
<dbReference type="Pfam" id="PF08299">
    <property type="entry name" value="Bac_DnaA_C"/>
    <property type="match status" value="1"/>
</dbReference>
<sequence>MNEHKAAPTGTAHFHQSFVHQAPRATTWSLERAGQMADIRKACRIVLLITREMAQVAGDRVTLRAERRRSVSHFRQIAMYVCHVSLQLSLSEIGAAFGRDRTTVAYSCRVIEDRRDNREFDEFVASVERLAYSVVMVEVRENG</sequence>
<organism evidence="2 3">
    <name type="scientific">Martelella mangrovi</name>
    <dbReference type="NCBI Taxonomy" id="1397477"/>
    <lineage>
        <taxon>Bacteria</taxon>
        <taxon>Pseudomonadati</taxon>
        <taxon>Pseudomonadota</taxon>
        <taxon>Alphaproteobacteria</taxon>
        <taxon>Hyphomicrobiales</taxon>
        <taxon>Aurantimonadaceae</taxon>
        <taxon>Martelella</taxon>
    </lineage>
</organism>
<dbReference type="RefSeq" id="WP_354433445.1">
    <property type="nucleotide sequence ID" value="NZ_JBEPLY010000003.1"/>
</dbReference>
<name>A0ABV2I8H6_9HYPH</name>
<evidence type="ECO:0000313" key="3">
    <source>
        <dbReference type="Proteomes" id="UP001549164"/>
    </source>
</evidence>
<dbReference type="Gene3D" id="1.10.1750.10">
    <property type="match status" value="1"/>
</dbReference>
<gene>
    <name evidence="2" type="ORF">ABID12_001149</name>
</gene>
<proteinExistence type="predicted"/>
<feature type="domain" description="Chromosomal replication initiator DnaA C-terminal" evidence="1">
    <location>
        <begin position="42"/>
        <end position="111"/>
    </location>
</feature>
<keyword evidence="3" id="KW-1185">Reference proteome</keyword>
<evidence type="ECO:0000259" key="1">
    <source>
        <dbReference type="SMART" id="SM00760"/>
    </source>
</evidence>
<dbReference type="Proteomes" id="UP001549164">
    <property type="component" value="Unassembled WGS sequence"/>
</dbReference>
<dbReference type="EMBL" id="JBEPLY010000003">
    <property type="protein sequence ID" value="MET3599218.1"/>
    <property type="molecule type" value="Genomic_DNA"/>
</dbReference>